<organism evidence="1 2">
    <name type="scientific">Flavobacterium sediminilitoris</name>
    <dbReference type="NCBI Taxonomy" id="2024526"/>
    <lineage>
        <taxon>Bacteria</taxon>
        <taxon>Pseudomonadati</taxon>
        <taxon>Bacteroidota</taxon>
        <taxon>Flavobacteriia</taxon>
        <taxon>Flavobacteriales</taxon>
        <taxon>Flavobacteriaceae</taxon>
        <taxon>Flavobacterium</taxon>
    </lineage>
</organism>
<protein>
    <submittedName>
        <fullName evidence="1">Uncharacterized protein</fullName>
    </submittedName>
</protein>
<keyword evidence="2" id="KW-1185">Reference proteome</keyword>
<dbReference type="Proteomes" id="UP000830454">
    <property type="component" value="Chromosome"/>
</dbReference>
<proteinExistence type="predicted"/>
<accession>A0ABY4HU83</accession>
<gene>
    <name evidence="1" type="ORF">LXD69_07135</name>
</gene>
<dbReference type="RefSeq" id="WP_246918469.1">
    <property type="nucleotide sequence ID" value="NZ_CP090145.1"/>
</dbReference>
<evidence type="ECO:0000313" key="1">
    <source>
        <dbReference type="EMBL" id="UOX35284.1"/>
    </source>
</evidence>
<reference evidence="1" key="1">
    <citation type="submission" date="2021-12" db="EMBL/GenBank/DDBJ databases">
        <authorList>
            <person name="Cha I.-T."/>
            <person name="Lee K.-E."/>
            <person name="Park S.-J."/>
        </authorList>
    </citation>
    <scope>NUCLEOTIDE SEQUENCE</scope>
    <source>
        <strain evidence="1">YSM-43</strain>
    </source>
</reference>
<name>A0ABY4HU83_9FLAO</name>
<sequence>MQHKSTTNSGTKISAFTPSDVKTALKHIPYNYILKVQDVLNEKINQGLIEKNFSKTYIAEVRKGEKFNAEIMEALVEVGLKAHAEKKQFGFKNKKTSSTN</sequence>
<dbReference type="EMBL" id="CP090145">
    <property type="protein sequence ID" value="UOX35284.1"/>
    <property type="molecule type" value="Genomic_DNA"/>
</dbReference>
<evidence type="ECO:0000313" key="2">
    <source>
        <dbReference type="Proteomes" id="UP000830454"/>
    </source>
</evidence>
<reference evidence="1" key="2">
    <citation type="submission" date="2022-04" db="EMBL/GenBank/DDBJ databases">
        <title>Complete Genome Sequence of Flavobacterium sediminilitoris YSM-43, Isolated from a Tidal Sediment.</title>
        <authorList>
            <person name="Lee P.A."/>
        </authorList>
    </citation>
    <scope>NUCLEOTIDE SEQUENCE</scope>
    <source>
        <strain evidence="1">YSM-43</strain>
    </source>
</reference>